<feature type="domain" description="B box-type" evidence="3">
    <location>
        <begin position="3"/>
        <end position="43"/>
    </location>
</feature>
<dbReference type="InterPro" id="IPR000315">
    <property type="entry name" value="Znf_B-box"/>
</dbReference>
<dbReference type="Pfam" id="PF00643">
    <property type="entry name" value="zf-B_box"/>
    <property type="match status" value="1"/>
</dbReference>
<dbReference type="AlphaFoldDB" id="A0AAV7ZKU7"/>
<evidence type="ECO:0000313" key="5">
    <source>
        <dbReference type="Proteomes" id="UP001146793"/>
    </source>
</evidence>
<evidence type="ECO:0000256" key="2">
    <source>
        <dbReference type="SAM" id="Coils"/>
    </source>
</evidence>
<accession>A0AAV7ZKU7</accession>
<dbReference type="Gene3D" id="2.60.120.920">
    <property type="match status" value="1"/>
</dbReference>
<organism evidence="4 5">
    <name type="scientific">Anaeramoeba flamelloides</name>
    <dbReference type="NCBI Taxonomy" id="1746091"/>
    <lineage>
        <taxon>Eukaryota</taxon>
        <taxon>Metamonada</taxon>
        <taxon>Anaeramoebidae</taxon>
        <taxon>Anaeramoeba</taxon>
    </lineage>
</organism>
<proteinExistence type="predicted"/>
<keyword evidence="1" id="KW-0863">Zinc-finger</keyword>
<sequence>MSNYNKNCEEHSKPLTYYCKICNVLGCDQCLEILHREHTHYTIDKAYKSFPTIPSITKNNNEKLKKLANQAHKEEIKYENSLGEQEREFKEISKLLDQGFEKLYKILEEKKKELKVQLEKQFLKNQEEKIQRLKNLKSATQTIDNLALSYGQMKKLESKSDYLGTVSYLPEIIKLDQSFGKWKEKNEKERKLFEMKPFNKTINFSHQKNSLKQLGFSNQFDLEKSIIKLDKEIYFTAQSPKISMELHDYQGKVINDLSGIIVEGLVCYPNNEQSVLGDFKKEIVDLNQQLVCNFDLTEEGEYSVELFVNKQEAFLSCMVIDTCQDVWDSTRNNTGYQISNNGRTVFKNSSVSSDVSIIGTEVMKPNTGLYKFKVKIEKTTGRCIHIGIVPVGFTGRVCEQGWIYDICCKSRAHQGYDEATYGELCKDGDIVSILVDTDKGELSFERNDKNLGVCYRNLRMNVTIGVDIRRQGDGVTIL</sequence>
<comment type="caution">
    <text evidence="4">The sequence shown here is derived from an EMBL/GenBank/DDBJ whole genome shotgun (WGS) entry which is preliminary data.</text>
</comment>
<dbReference type="Gene3D" id="3.30.160.60">
    <property type="entry name" value="Classic Zinc Finger"/>
    <property type="match status" value="1"/>
</dbReference>
<dbReference type="GO" id="GO:0008270">
    <property type="term" value="F:zinc ion binding"/>
    <property type="evidence" value="ECO:0007669"/>
    <property type="project" value="UniProtKB-KW"/>
</dbReference>
<dbReference type="SUPFAM" id="SSF57845">
    <property type="entry name" value="B-box zinc-binding domain"/>
    <property type="match status" value="1"/>
</dbReference>
<dbReference type="CDD" id="cd11709">
    <property type="entry name" value="SPRY"/>
    <property type="match status" value="1"/>
</dbReference>
<dbReference type="InterPro" id="IPR003877">
    <property type="entry name" value="SPRY_dom"/>
</dbReference>
<keyword evidence="1" id="KW-0862">Zinc</keyword>
<gene>
    <name evidence="4" type="ORF">M0812_13830</name>
</gene>
<evidence type="ECO:0000259" key="3">
    <source>
        <dbReference type="PROSITE" id="PS50119"/>
    </source>
</evidence>
<keyword evidence="2" id="KW-0175">Coiled coil</keyword>
<evidence type="ECO:0000313" key="4">
    <source>
        <dbReference type="EMBL" id="KAJ3441814.1"/>
    </source>
</evidence>
<dbReference type="PROSITE" id="PS50119">
    <property type="entry name" value="ZF_BBOX"/>
    <property type="match status" value="1"/>
</dbReference>
<reference evidence="4" key="1">
    <citation type="submission" date="2022-08" db="EMBL/GenBank/DDBJ databases">
        <title>Novel sulphate-reducing endosymbionts in the free-living metamonad Anaeramoeba.</title>
        <authorList>
            <person name="Jerlstrom-Hultqvist J."/>
            <person name="Cepicka I."/>
            <person name="Gallot-Lavallee L."/>
            <person name="Salas-Leiva D."/>
            <person name="Curtis B.A."/>
            <person name="Zahonova K."/>
            <person name="Pipaliya S."/>
            <person name="Dacks J."/>
            <person name="Roger A.J."/>
        </authorList>
    </citation>
    <scope>NUCLEOTIDE SEQUENCE</scope>
    <source>
        <strain evidence="4">Busselton2</strain>
    </source>
</reference>
<feature type="coiled-coil region" evidence="2">
    <location>
        <begin position="104"/>
        <end position="143"/>
    </location>
</feature>
<dbReference type="Pfam" id="PF00622">
    <property type="entry name" value="SPRY"/>
    <property type="match status" value="1"/>
</dbReference>
<dbReference type="InterPro" id="IPR013320">
    <property type="entry name" value="ConA-like_dom_sf"/>
</dbReference>
<dbReference type="InterPro" id="IPR043136">
    <property type="entry name" value="B30.2/SPRY_sf"/>
</dbReference>
<dbReference type="InterPro" id="IPR050672">
    <property type="entry name" value="FBXO45-Fsn/SPSB_families"/>
</dbReference>
<evidence type="ECO:0000256" key="1">
    <source>
        <dbReference type="PROSITE-ProRule" id="PRU00024"/>
    </source>
</evidence>
<keyword evidence="1" id="KW-0479">Metal-binding</keyword>
<dbReference type="SUPFAM" id="SSF49899">
    <property type="entry name" value="Concanavalin A-like lectins/glucanases"/>
    <property type="match status" value="1"/>
</dbReference>
<dbReference type="EMBL" id="JANTQA010000029">
    <property type="protein sequence ID" value="KAJ3441814.1"/>
    <property type="molecule type" value="Genomic_DNA"/>
</dbReference>
<dbReference type="Proteomes" id="UP001146793">
    <property type="component" value="Unassembled WGS sequence"/>
</dbReference>
<dbReference type="PANTHER" id="PTHR12245:SF5">
    <property type="entry name" value="SPRY DOMAIN-CONTAINING SOCS BOX PROTEIN 3"/>
    <property type="match status" value="1"/>
</dbReference>
<name>A0AAV7ZKU7_9EUKA</name>
<protein>
    <submittedName>
        <fullName evidence="4">Spry domain containing socs box protein</fullName>
    </submittedName>
</protein>
<dbReference type="PANTHER" id="PTHR12245">
    <property type="entry name" value="SPRY DOMAIN CONTAINING SOCS BOX PROTEIN"/>
    <property type="match status" value="1"/>
</dbReference>